<accession>A0A7W9GIK6</accession>
<protein>
    <submittedName>
        <fullName evidence="1">Uncharacterized protein</fullName>
    </submittedName>
</protein>
<organism evidence="1 2">
    <name type="scientific">Nonomuraea jabiensis</name>
    <dbReference type="NCBI Taxonomy" id="882448"/>
    <lineage>
        <taxon>Bacteria</taxon>
        <taxon>Bacillati</taxon>
        <taxon>Actinomycetota</taxon>
        <taxon>Actinomycetes</taxon>
        <taxon>Streptosporangiales</taxon>
        <taxon>Streptosporangiaceae</taxon>
        <taxon>Nonomuraea</taxon>
    </lineage>
</organism>
<gene>
    <name evidence="1" type="ORF">HD596_011226</name>
</gene>
<keyword evidence="2" id="KW-1185">Reference proteome</keyword>
<dbReference type="Proteomes" id="UP000579153">
    <property type="component" value="Unassembled WGS sequence"/>
</dbReference>
<proteinExistence type="predicted"/>
<name>A0A7W9GIK6_9ACTN</name>
<evidence type="ECO:0000313" key="2">
    <source>
        <dbReference type="Proteomes" id="UP000579153"/>
    </source>
</evidence>
<reference evidence="1 2" key="1">
    <citation type="submission" date="2020-08" db="EMBL/GenBank/DDBJ databases">
        <title>Sequencing the genomes of 1000 actinobacteria strains.</title>
        <authorList>
            <person name="Klenk H.-P."/>
        </authorList>
    </citation>
    <scope>NUCLEOTIDE SEQUENCE [LARGE SCALE GENOMIC DNA]</scope>
    <source>
        <strain evidence="1 2">DSM 45507</strain>
    </source>
</reference>
<evidence type="ECO:0000313" key="1">
    <source>
        <dbReference type="EMBL" id="MBB5784470.1"/>
    </source>
</evidence>
<comment type="caution">
    <text evidence="1">The sequence shown here is derived from an EMBL/GenBank/DDBJ whole genome shotgun (WGS) entry which is preliminary data.</text>
</comment>
<dbReference type="EMBL" id="JACHMB010000001">
    <property type="protein sequence ID" value="MBB5784470.1"/>
    <property type="molecule type" value="Genomic_DNA"/>
</dbReference>
<dbReference type="AlphaFoldDB" id="A0A7W9GIK6"/>
<sequence length="39" mass="4625">MHMQYASLKRIRRIRECNLRPGRKHLLGVKSSIGETYEP</sequence>